<dbReference type="InterPro" id="IPR050464">
    <property type="entry name" value="Zeta_carotene_desat/Oxidored"/>
</dbReference>
<proteinExistence type="predicted"/>
<dbReference type="SUPFAM" id="SSF51905">
    <property type="entry name" value="FAD/NAD(P)-binding domain"/>
    <property type="match status" value="1"/>
</dbReference>
<dbReference type="Pfam" id="PF01593">
    <property type="entry name" value="Amino_oxidase"/>
    <property type="match status" value="1"/>
</dbReference>
<name>A0A1H3AN80_9RHOB</name>
<keyword evidence="3" id="KW-1185">Reference proteome</keyword>
<dbReference type="AlphaFoldDB" id="A0A1H3AN80"/>
<gene>
    <name evidence="2" type="ORF">SAMN04488238_10751</name>
</gene>
<dbReference type="EMBL" id="FNOM01000007">
    <property type="protein sequence ID" value="SDX30614.1"/>
    <property type="molecule type" value="Genomic_DNA"/>
</dbReference>
<dbReference type="Gene3D" id="3.50.50.60">
    <property type="entry name" value="FAD/NAD(P)-binding domain"/>
    <property type="match status" value="1"/>
</dbReference>
<evidence type="ECO:0000259" key="1">
    <source>
        <dbReference type="Pfam" id="PF01593"/>
    </source>
</evidence>
<dbReference type="PANTHER" id="PTHR42923:SF17">
    <property type="entry name" value="AMINE OXIDASE DOMAIN-CONTAINING PROTEIN"/>
    <property type="match status" value="1"/>
</dbReference>
<organism evidence="2 3">
    <name type="scientific">Roseicitreum antarcticum</name>
    <dbReference type="NCBI Taxonomy" id="564137"/>
    <lineage>
        <taxon>Bacteria</taxon>
        <taxon>Pseudomonadati</taxon>
        <taxon>Pseudomonadota</taxon>
        <taxon>Alphaproteobacteria</taxon>
        <taxon>Rhodobacterales</taxon>
        <taxon>Paracoccaceae</taxon>
        <taxon>Roseicitreum</taxon>
    </lineage>
</organism>
<dbReference type="RefSeq" id="WP_092890091.1">
    <property type="nucleotide sequence ID" value="NZ_CP061498.1"/>
</dbReference>
<dbReference type="GO" id="GO:0016491">
    <property type="term" value="F:oxidoreductase activity"/>
    <property type="evidence" value="ECO:0007669"/>
    <property type="project" value="InterPro"/>
</dbReference>
<evidence type="ECO:0000313" key="3">
    <source>
        <dbReference type="Proteomes" id="UP000198539"/>
    </source>
</evidence>
<dbReference type="PANTHER" id="PTHR42923">
    <property type="entry name" value="PROTOPORPHYRINOGEN OXIDASE"/>
    <property type="match status" value="1"/>
</dbReference>
<reference evidence="2 3" key="1">
    <citation type="submission" date="2016-10" db="EMBL/GenBank/DDBJ databases">
        <authorList>
            <person name="de Groot N.N."/>
        </authorList>
    </citation>
    <scope>NUCLEOTIDE SEQUENCE [LARGE SCALE GENOMIC DNA]</scope>
    <source>
        <strain evidence="2 3">CGMCC 1.8894</strain>
    </source>
</reference>
<dbReference type="OrthoDB" id="20837at2"/>
<dbReference type="STRING" id="564137.SAMN04488238_10751"/>
<evidence type="ECO:0000313" key="2">
    <source>
        <dbReference type="EMBL" id="SDX30614.1"/>
    </source>
</evidence>
<dbReference type="InterPro" id="IPR036188">
    <property type="entry name" value="FAD/NAD-bd_sf"/>
</dbReference>
<feature type="domain" description="Amine oxidase" evidence="1">
    <location>
        <begin position="20"/>
        <end position="295"/>
    </location>
</feature>
<protein>
    <recommendedName>
        <fullName evidence="1">Amine oxidase domain-containing protein</fullName>
    </recommendedName>
</protein>
<sequence>MPFELVETPPRRIAVIGAGISGMGAAYLLADTNDVVVFEAAKRLGGHARTVMAGKRGDQPVDTGFIVFNYANYPHLTALFDRLNVPVTQSKMSFGASFDDGRCEYQLENLDTLFAVRRNAVNPKFLRMVRDIVHFNKAAPKAATDPAMTVRDLLDVLGTGAWFRDRYLLPFSGAIWSMPTQKVLDFPAAAMVSFFENHALMSHEGQHQWYTVQGGSVEYVRRLEVHLRNAGVDLRTSAPVNAVRRVDRGVEVKAAGGTWEFFDDVIFATHSDVTLSLLADPSATERAALGAVRYQTNEAVLHCDTSFMPVRRKCWASWVYREASAADRERISLSYWMNSLQPIPMDDLHFVTLNSNRPVREDCIYDATTFHHPVYDTAALAAQKSIRAVNGTANTWFCGAWMRNGFHEDGFASAVDVAEAMRRARPRVTAA</sequence>
<dbReference type="Proteomes" id="UP000198539">
    <property type="component" value="Unassembled WGS sequence"/>
</dbReference>
<accession>A0A1H3AN80</accession>
<dbReference type="InterPro" id="IPR002937">
    <property type="entry name" value="Amino_oxidase"/>
</dbReference>